<evidence type="ECO:0000313" key="1">
    <source>
        <dbReference type="Proteomes" id="UP000887579"/>
    </source>
</evidence>
<accession>A0AC34F971</accession>
<dbReference type="WBParaSite" id="ES5_v2.g13658.t1">
    <property type="protein sequence ID" value="ES5_v2.g13658.t1"/>
    <property type="gene ID" value="ES5_v2.g13658"/>
</dbReference>
<organism evidence="1 2">
    <name type="scientific">Panagrolaimus sp. ES5</name>
    <dbReference type="NCBI Taxonomy" id="591445"/>
    <lineage>
        <taxon>Eukaryota</taxon>
        <taxon>Metazoa</taxon>
        <taxon>Ecdysozoa</taxon>
        <taxon>Nematoda</taxon>
        <taxon>Chromadorea</taxon>
        <taxon>Rhabditida</taxon>
        <taxon>Tylenchina</taxon>
        <taxon>Panagrolaimomorpha</taxon>
        <taxon>Panagrolaimoidea</taxon>
        <taxon>Panagrolaimidae</taxon>
        <taxon>Panagrolaimus</taxon>
    </lineage>
</organism>
<name>A0AC34F971_9BILA</name>
<reference evidence="2" key="1">
    <citation type="submission" date="2022-11" db="UniProtKB">
        <authorList>
            <consortium name="WormBaseParasite"/>
        </authorList>
    </citation>
    <scope>IDENTIFICATION</scope>
</reference>
<proteinExistence type="predicted"/>
<sequence length="466" mass="52979">MFEEIKLKIKGEFGHLCISINRSYGNETRKLFVGLGVQYGFVNVEIINKPIAIYLNVMSQINYKPINGKVIWICWKSVFYDELYVWEINVQKAKFCGRWEIDATKTSRLVASLKNALKFYKTPDVLLYRNTELYKRIRFQAVGIDLGTSRCCVAVNRNGGIATIPLDNSGERLLPSYVSYSEENIVCGKVVVNRLRNYLKSTIFDSKRIIGRYFNDIEIDEYWCFSVNFENEKVLLEVNGFNGKKKKITAEEVAADLLKYMKNKAEEFQGEKIAKVVITVPAAFTDAQKTATIAAAKLAGWNEIELLPEPIAAAFAYFIDRPISNNSTVLLFDLGGGTLDVCIFKVENNQIQIISNIGDSKLGGRNFDTVLINYFRNLLNTKYGIYRLMLESQRIKEDLSSIKNSSSNLKENQINKVLHVGGGSRMPMIKELLKEMFPVSEHCCEEHPDEVVAIGAAYYEYTVFTK</sequence>
<protein>
    <submittedName>
        <fullName evidence="2">Heat shock protein 70</fullName>
    </submittedName>
</protein>
<dbReference type="Proteomes" id="UP000887579">
    <property type="component" value="Unplaced"/>
</dbReference>
<evidence type="ECO:0000313" key="2">
    <source>
        <dbReference type="WBParaSite" id="ES5_v2.g13658.t1"/>
    </source>
</evidence>